<dbReference type="AlphaFoldDB" id="A0A915I396"/>
<dbReference type="WBParaSite" id="nRc.2.0.1.t07909-RA">
    <property type="protein sequence ID" value="nRc.2.0.1.t07909-RA"/>
    <property type="gene ID" value="nRc.2.0.1.g07909"/>
</dbReference>
<evidence type="ECO:0000313" key="1">
    <source>
        <dbReference type="Proteomes" id="UP000887565"/>
    </source>
</evidence>
<accession>A0A915I396</accession>
<dbReference type="Proteomes" id="UP000887565">
    <property type="component" value="Unplaced"/>
</dbReference>
<proteinExistence type="predicted"/>
<reference evidence="2" key="1">
    <citation type="submission" date="2022-11" db="UniProtKB">
        <authorList>
            <consortium name="WormBaseParasite"/>
        </authorList>
    </citation>
    <scope>IDENTIFICATION</scope>
</reference>
<sequence>LILDAYLRSSSALQSSQILRVSTQTSGVRDVAVPAPIPIKMASLPDDLATLNVEGDVGCNIMDILQFEMSYENGES</sequence>
<evidence type="ECO:0000313" key="2">
    <source>
        <dbReference type="WBParaSite" id="nRc.2.0.1.t07909-RA"/>
    </source>
</evidence>
<protein>
    <submittedName>
        <fullName evidence="2">Uncharacterized protein</fullName>
    </submittedName>
</protein>
<keyword evidence="1" id="KW-1185">Reference proteome</keyword>
<organism evidence="1 2">
    <name type="scientific">Romanomermis culicivorax</name>
    <name type="common">Nematode worm</name>
    <dbReference type="NCBI Taxonomy" id="13658"/>
    <lineage>
        <taxon>Eukaryota</taxon>
        <taxon>Metazoa</taxon>
        <taxon>Ecdysozoa</taxon>
        <taxon>Nematoda</taxon>
        <taxon>Enoplea</taxon>
        <taxon>Dorylaimia</taxon>
        <taxon>Mermithida</taxon>
        <taxon>Mermithoidea</taxon>
        <taxon>Mermithidae</taxon>
        <taxon>Romanomermis</taxon>
    </lineage>
</organism>
<name>A0A915I396_ROMCU</name>